<evidence type="ECO:0000313" key="6">
    <source>
        <dbReference type="EMBL" id="RUO44293.1"/>
    </source>
</evidence>
<dbReference type="InterPro" id="IPR058163">
    <property type="entry name" value="LysR-type_TF_proteobact-type"/>
</dbReference>
<dbReference type="GO" id="GO:0006351">
    <property type="term" value="P:DNA-templated transcription"/>
    <property type="evidence" value="ECO:0007669"/>
    <property type="project" value="TreeGrafter"/>
</dbReference>
<dbReference type="InterPro" id="IPR036388">
    <property type="entry name" value="WH-like_DNA-bd_sf"/>
</dbReference>
<dbReference type="PANTHER" id="PTHR30537">
    <property type="entry name" value="HTH-TYPE TRANSCRIPTIONAL REGULATOR"/>
    <property type="match status" value="1"/>
</dbReference>
<keyword evidence="3" id="KW-0238">DNA-binding</keyword>
<name>A0A432XA61_9GAMM</name>
<dbReference type="PANTHER" id="PTHR30537:SF58">
    <property type="entry name" value="HTH-TYPE TRANSCRIPTIONAL REGULATOR PERR"/>
    <property type="match status" value="1"/>
</dbReference>
<evidence type="ECO:0000256" key="3">
    <source>
        <dbReference type="ARBA" id="ARBA00023125"/>
    </source>
</evidence>
<dbReference type="CDD" id="cd08422">
    <property type="entry name" value="PBP2_CrgA_like"/>
    <property type="match status" value="1"/>
</dbReference>
<dbReference type="SUPFAM" id="SSF46785">
    <property type="entry name" value="Winged helix' DNA-binding domain"/>
    <property type="match status" value="1"/>
</dbReference>
<dbReference type="InterPro" id="IPR036390">
    <property type="entry name" value="WH_DNA-bd_sf"/>
</dbReference>
<dbReference type="SUPFAM" id="SSF53850">
    <property type="entry name" value="Periplasmic binding protein-like II"/>
    <property type="match status" value="1"/>
</dbReference>
<evidence type="ECO:0000256" key="2">
    <source>
        <dbReference type="ARBA" id="ARBA00023015"/>
    </source>
</evidence>
<dbReference type="RefSeq" id="WP_126756695.1">
    <property type="nucleotide sequence ID" value="NZ_PIPQ01000001.1"/>
</dbReference>
<organism evidence="6 7">
    <name type="scientific">Aliidiomarina taiwanensis</name>
    <dbReference type="NCBI Taxonomy" id="946228"/>
    <lineage>
        <taxon>Bacteria</taxon>
        <taxon>Pseudomonadati</taxon>
        <taxon>Pseudomonadota</taxon>
        <taxon>Gammaproteobacteria</taxon>
        <taxon>Alteromonadales</taxon>
        <taxon>Idiomarinaceae</taxon>
        <taxon>Aliidiomarina</taxon>
    </lineage>
</organism>
<feature type="domain" description="HTH lysR-type" evidence="5">
    <location>
        <begin position="1"/>
        <end position="59"/>
    </location>
</feature>
<dbReference type="Gene3D" id="3.40.190.290">
    <property type="match status" value="1"/>
</dbReference>
<evidence type="ECO:0000256" key="4">
    <source>
        <dbReference type="ARBA" id="ARBA00023163"/>
    </source>
</evidence>
<keyword evidence="2" id="KW-0805">Transcription regulation</keyword>
<keyword evidence="7" id="KW-1185">Reference proteome</keyword>
<protein>
    <submittedName>
        <fullName evidence="6">LysR family transcriptional regulator</fullName>
    </submittedName>
</protein>
<dbReference type="Gene3D" id="1.10.10.10">
    <property type="entry name" value="Winged helix-like DNA-binding domain superfamily/Winged helix DNA-binding domain"/>
    <property type="match status" value="1"/>
</dbReference>
<sequence>MDQLRAMRYFSKVVEAGSFTQAGKAFNVSPSSLSRRVADLEKSLGATLLKRSTRIVKLTEVGQIYYNDVQHILNQIEQSEETVRSYQTTPMGRLRISSMVSFGDIVLLPLLDEFSALYPEIVLDVSLSDELSTLGRDDVDIAIRGGYAPNERVLAIKLMDNSFIPVASPRYLETHGVPENAMALKQHAGLYFKTPTGPTPWLCNKNGQWHDVSGPAVAISNNGAWLAKKACEGEGILMSTRWALASYLELGQLQELKFEHEVAITQSSTMAVYLLYQKQRYFVPKVKAAVDFLVERLQTTNAR</sequence>
<comment type="caution">
    <text evidence="6">The sequence shown here is derived from an EMBL/GenBank/DDBJ whole genome shotgun (WGS) entry which is preliminary data.</text>
</comment>
<proteinExistence type="inferred from homology"/>
<dbReference type="PROSITE" id="PS50931">
    <property type="entry name" value="HTH_LYSR"/>
    <property type="match status" value="1"/>
</dbReference>
<dbReference type="EMBL" id="PIPQ01000001">
    <property type="protein sequence ID" value="RUO44293.1"/>
    <property type="molecule type" value="Genomic_DNA"/>
</dbReference>
<evidence type="ECO:0000256" key="1">
    <source>
        <dbReference type="ARBA" id="ARBA00009437"/>
    </source>
</evidence>
<gene>
    <name evidence="6" type="ORF">CWE15_03740</name>
</gene>
<comment type="similarity">
    <text evidence="1">Belongs to the LysR transcriptional regulatory family.</text>
</comment>
<dbReference type="OrthoDB" id="9786526at2"/>
<dbReference type="InterPro" id="IPR005119">
    <property type="entry name" value="LysR_subst-bd"/>
</dbReference>
<dbReference type="InterPro" id="IPR000847">
    <property type="entry name" value="LysR_HTH_N"/>
</dbReference>
<evidence type="ECO:0000313" key="7">
    <source>
        <dbReference type="Proteomes" id="UP000286976"/>
    </source>
</evidence>
<reference evidence="6 7" key="1">
    <citation type="journal article" date="2011" name="Front. Microbiol.">
        <title>Genomic signatures of strain selection and enhancement in Bacillus atrophaeus var. globigii, a historical biowarfare simulant.</title>
        <authorList>
            <person name="Gibbons H.S."/>
            <person name="Broomall S.M."/>
            <person name="McNew L.A."/>
            <person name="Daligault H."/>
            <person name="Chapman C."/>
            <person name="Bruce D."/>
            <person name="Karavis M."/>
            <person name="Krepps M."/>
            <person name="McGregor P.A."/>
            <person name="Hong C."/>
            <person name="Park K.H."/>
            <person name="Akmal A."/>
            <person name="Feldman A."/>
            <person name="Lin J.S."/>
            <person name="Chang W.E."/>
            <person name="Higgs B.W."/>
            <person name="Demirev P."/>
            <person name="Lindquist J."/>
            <person name="Liem A."/>
            <person name="Fochler E."/>
            <person name="Read T.D."/>
            <person name="Tapia R."/>
            <person name="Johnson S."/>
            <person name="Bishop-Lilly K.A."/>
            <person name="Detter C."/>
            <person name="Han C."/>
            <person name="Sozhamannan S."/>
            <person name="Rosenzweig C.N."/>
            <person name="Skowronski E.W."/>
        </authorList>
    </citation>
    <scope>NUCLEOTIDE SEQUENCE [LARGE SCALE GENOMIC DNA]</scope>
    <source>
        <strain evidence="6 7">AIT1</strain>
    </source>
</reference>
<dbReference type="GO" id="GO:0003700">
    <property type="term" value="F:DNA-binding transcription factor activity"/>
    <property type="evidence" value="ECO:0007669"/>
    <property type="project" value="InterPro"/>
</dbReference>
<dbReference type="Pfam" id="PF03466">
    <property type="entry name" value="LysR_substrate"/>
    <property type="match status" value="1"/>
</dbReference>
<evidence type="ECO:0000259" key="5">
    <source>
        <dbReference type="PROSITE" id="PS50931"/>
    </source>
</evidence>
<dbReference type="Pfam" id="PF00126">
    <property type="entry name" value="HTH_1"/>
    <property type="match status" value="1"/>
</dbReference>
<dbReference type="AlphaFoldDB" id="A0A432XA61"/>
<dbReference type="FunFam" id="1.10.10.10:FF:000001">
    <property type="entry name" value="LysR family transcriptional regulator"/>
    <property type="match status" value="1"/>
</dbReference>
<accession>A0A432XA61</accession>
<dbReference type="GO" id="GO:0043565">
    <property type="term" value="F:sequence-specific DNA binding"/>
    <property type="evidence" value="ECO:0007669"/>
    <property type="project" value="TreeGrafter"/>
</dbReference>
<keyword evidence="4" id="KW-0804">Transcription</keyword>
<dbReference type="Proteomes" id="UP000286976">
    <property type="component" value="Unassembled WGS sequence"/>
</dbReference>